<feature type="region of interest" description="Disordered" evidence="3">
    <location>
        <begin position="319"/>
        <end position="398"/>
    </location>
</feature>
<feature type="compositionally biased region" description="Basic and acidic residues" evidence="3">
    <location>
        <begin position="383"/>
        <end position="398"/>
    </location>
</feature>
<evidence type="ECO:0000313" key="7">
    <source>
        <dbReference type="Proteomes" id="UP000014760"/>
    </source>
</evidence>
<dbReference type="HOGENOM" id="CLU_022566_5_0_1"/>
<feature type="region of interest" description="Disordered" evidence="3">
    <location>
        <begin position="1"/>
        <end position="24"/>
    </location>
</feature>
<dbReference type="EMBL" id="KB308219">
    <property type="protein sequence ID" value="ELT98155.1"/>
    <property type="molecule type" value="Genomic_DNA"/>
</dbReference>
<dbReference type="GO" id="GO:0071108">
    <property type="term" value="P:protein K48-linked deubiquitination"/>
    <property type="evidence" value="ECO:0007669"/>
    <property type="project" value="TreeGrafter"/>
</dbReference>
<comment type="similarity">
    <text evidence="1 2">Belongs to the MINDY deubiquitinase family. FAM63 subfamily.</text>
</comment>
<dbReference type="PANTHER" id="PTHR18063:SF6">
    <property type="entry name" value="UBIQUITIN CARBOXYL-TERMINAL HYDROLASE"/>
    <property type="match status" value="1"/>
</dbReference>
<dbReference type="GO" id="GO:0036435">
    <property type="term" value="F:K48-linked polyubiquitin modification-dependent protein binding"/>
    <property type="evidence" value="ECO:0007669"/>
    <property type="project" value="UniProtKB-UniRule"/>
</dbReference>
<protein>
    <recommendedName>
        <fullName evidence="2">Ubiquitin carboxyl-terminal hydrolase</fullName>
        <ecNumber evidence="2">3.4.19.12</ecNumber>
    </recommendedName>
</protein>
<dbReference type="EMBL" id="AMQN01010596">
    <property type="status" value="NOT_ANNOTATED_CDS"/>
    <property type="molecule type" value="Genomic_DNA"/>
</dbReference>
<dbReference type="EMBL" id="AMQN01010597">
    <property type="status" value="NOT_ANNOTATED_CDS"/>
    <property type="molecule type" value="Genomic_DNA"/>
</dbReference>
<sequence>MPTSSTVESPEQASSTGAEAAGPEKSPLQSVYHIKWIYFNESMYPIVTQNENGPCPLLAIMNLLVLQGKIKMPPMIEIVTSGQLMEYLADCIFEHAPKDITEDARLNYEQNMHDAMAVFHKLQTGLDVNVKFTSVSTFEYTSECIVFDLLGIPLYHGWLVDPDSPSEVAAIGNCGYNQLVEKIITQKNSAREELVTEALIAEEFLNRSAAQLTYYGLSELSTTVNDGQLCVFFRNNHFSTLFKRKNELFILVTDQGFLTESNVVWETLSNVEGDGHFVDASFHTYRKSEPSNHTIPSSTIPVGTPQQVDQDYLVALSLQEEQSTASPQPPAAAKDLPPEEAFDSDHELAMRLQAEEDRRANAHQQQMANQQHLSQQHQQRVAQEAKEKKKEKSECTIL</sequence>
<dbReference type="GO" id="GO:0140934">
    <property type="term" value="F:histone deubiquitinase activity"/>
    <property type="evidence" value="ECO:0007669"/>
    <property type="project" value="UniProtKB-UniRule"/>
</dbReference>
<dbReference type="AlphaFoldDB" id="R7U4R2"/>
<feature type="compositionally biased region" description="Polar residues" evidence="3">
    <location>
        <begin position="1"/>
        <end position="17"/>
    </location>
</feature>
<dbReference type="GO" id="GO:0005829">
    <property type="term" value="C:cytosol"/>
    <property type="evidence" value="ECO:0007669"/>
    <property type="project" value="TreeGrafter"/>
</dbReference>
<accession>R7U4R2</accession>
<dbReference type="GO" id="GO:0004843">
    <property type="term" value="F:cysteine-type deubiquitinase activity"/>
    <property type="evidence" value="ECO:0007669"/>
    <property type="project" value="UniProtKB-UniRule"/>
</dbReference>
<evidence type="ECO:0000256" key="2">
    <source>
        <dbReference type="RuleBase" id="RU367139"/>
    </source>
</evidence>
<evidence type="ECO:0000259" key="4">
    <source>
        <dbReference type="Pfam" id="PF04424"/>
    </source>
</evidence>
<evidence type="ECO:0000256" key="1">
    <source>
        <dbReference type="ARBA" id="ARBA00006616"/>
    </source>
</evidence>
<dbReference type="Pfam" id="PF04424">
    <property type="entry name" value="MINDY_DUB"/>
    <property type="match status" value="1"/>
</dbReference>
<comment type="function">
    <text evidence="2">Hydrolase that can specifically remove 'Lys-48'-linked conjugated ubiquitin from proteins. Has exodeubiquitinase activity and has a preference for long polyubiquitin chains. May play a regulatory role at the level of protein turnover.</text>
</comment>
<keyword evidence="7" id="KW-1185">Reference proteome</keyword>
<dbReference type="GO" id="GO:1990380">
    <property type="term" value="F:K48-linked deubiquitinase activity"/>
    <property type="evidence" value="ECO:0007669"/>
    <property type="project" value="UniProtKB-UniRule"/>
</dbReference>
<dbReference type="OrthoDB" id="10261212at2759"/>
<reference evidence="5 7" key="2">
    <citation type="journal article" date="2013" name="Nature">
        <title>Insights into bilaterian evolution from three spiralian genomes.</title>
        <authorList>
            <person name="Simakov O."/>
            <person name="Marletaz F."/>
            <person name="Cho S.J."/>
            <person name="Edsinger-Gonzales E."/>
            <person name="Havlak P."/>
            <person name="Hellsten U."/>
            <person name="Kuo D.H."/>
            <person name="Larsson T."/>
            <person name="Lv J."/>
            <person name="Arendt D."/>
            <person name="Savage R."/>
            <person name="Osoegawa K."/>
            <person name="de Jong P."/>
            <person name="Grimwood J."/>
            <person name="Chapman J.A."/>
            <person name="Shapiro H."/>
            <person name="Aerts A."/>
            <person name="Otillar R.P."/>
            <person name="Terry A.Y."/>
            <person name="Boore J.L."/>
            <person name="Grigoriev I.V."/>
            <person name="Lindberg D.R."/>
            <person name="Seaver E.C."/>
            <person name="Weisblat D.A."/>
            <person name="Putnam N.H."/>
            <person name="Rokhsar D.S."/>
        </authorList>
    </citation>
    <scope>NUCLEOTIDE SEQUENCE</scope>
    <source>
        <strain evidence="5 7">I ESC-2004</strain>
    </source>
</reference>
<dbReference type="OMA" id="GVEMSIF"/>
<reference evidence="7" key="1">
    <citation type="submission" date="2012-12" db="EMBL/GenBank/DDBJ databases">
        <authorList>
            <person name="Hellsten U."/>
            <person name="Grimwood J."/>
            <person name="Chapman J.A."/>
            <person name="Shapiro H."/>
            <person name="Aerts A."/>
            <person name="Otillar R.P."/>
            <person name="Terry A.Y."/>
            <person name="Boore J.L."/>
            <person name="Simakov O."/>
            <person name="Marletaz F."/>
            <person name="Cho S.-J."/>
            <person name="Edsinger-Gonzales E."/>
            <person name="Havlak P."/>
            <person name="Kuo D.-H."/>
            <person name="Larsson T."/>
            <person name="Lv J."/>
            <person name="Arendt D."/>
            <person name="Savage R."/>
            <person name="Osoegawa K."/>
            <person name="de Jong P."/>
            <person name="Lindberg D.R."/>
            <person name="Seaver E.C."/>
            <person name="Weisblat D.A."/>
            <person name="Putnam N.H."/>
            <person name="Grigoriev I.V."/>
            <person name="Rokhsar D.S."/>
        </authorList>
    </citation>
    <scope>NUCLEOTIDE SEQUENCE</scope>
    <source>
        <strain evidence="7">I ESC-2004</strain>
    </source>
</reference>
<keyword evidence="2" id="KW-0833">Ubl conjugation pathway</keyword>
<feature type="compositionally biased region" description="Low complexity" evidence="3">
    <location>
        <begin position="362"/>
        <end position="382"/>
    </location>
</feature>
<dbReference type="EnsemblMetazoa" id="CapteT179036">
    <property type="protein sequence ID" value="CapteP179036"/>
    <property type="gene ID" value="CapteG179036"/>
</dbReference>
<dbReference type="EC" id="3.4.19.12" evidence="2"/>
<dbReference type="Proteomes" id="UP000014760">
    <property type="component" value="Unassembled WGS sequence"/>
</dbReference>
<dbReference type="GO" id="GO:0006508">
    <property type="term" value="P:proteolysis"/>
    <property type="evidence" value="ECO:0007669"/>
    <property type="project" value="UniProtKB-KW"/>
</dbReference>
<dbReference type="GO" id="GO:0016807">
    <property type="term" value="F:cysteine-type carboxypeptidase activity"/>
    <property type="evidence" value="ECO:0007669"/>
    <property type="project" value="TreeGrafter"/>
</dbReference>
<dbReference type="InterPro" id="IPR007518">
    <property type="entry name" value="MINDY"/>
</dbReference>
<feature type="compositionally biased region" description="Basic and acidic residues" evidence="3">
    <location>
        <begin position="343"/>
        <end position="360"/>
    </location>
</feature>
<feature type="domain" description="MINDY deubiquitinase" evidence="4">
    <location>
        <begin position="31"/>
        <end position="282"/>
    </location>
</feature>
<organism evidence="5">
    <name type="scientific">Capitella teleta</name>
    <name type="common">Polychaete worm</name>
    <dbReference type="NCBI Taxonomy" id="283909"/>
    <lineage>
        <taxon>Eukaryota</taxon>
        <taxon>Metazoa</taxon>
        <taxon>Spiralia</taxon>
        <taxon>Lophotrochozoa</taxon>
        <taxon>Annelida</taxon>
        <taxon>Polychaeta</taxon>
        <taxon>Sedentaria</taxon>
        <taxon>Scolecida</taxon>
        <taxon>Capitellidae</taxon>
        <taxon>Capitella</taxon>
    </lineage>
</organism>
<evidence type="ECO:0000313" key="6">
    <source>
        <dbReference type="EnsemblMetazoa" id="CapteP179036"/>
    </source>
</evidence>
<name>R7U4R2_CAPTE</name>
<dbReference type="PANTHER" id="PTHR18063">
    <property type="entry name" value="NF-E2 INDUCIBLE PROTEIN"/>
    <property type="match status" value="1"/>
</dbReference>
<dbReference type="GO" id="GO:0071944">
    <property type="term" value="C:cell periphery"/>
    <property type="evidence" value="ECO:0007669"/>
    <property type="project" value="TreeGrafter"/>
</dbReference>
<evidence type="ECO:0000313" key="5">
    <source>
        <dbReference type="EMBL" id="ELT98155.1"/>
    </source>
</evidence>
<keyword evidence="2" id="KW-0645">Protease</keyword>
<keyword evidence="2" id="KW-0788">Thiol protease</keyword>
<gene>
    <name evidence="5" type="ORF">CAPTEDRAFT_179036</name>
</gene>
<comment type="catalytic activity">
    <reaction evidence="2">
        <text>Thiol-dependent hydrolysis of ester, thioester, amide, peptide and isopeptide bonds formed by the C-terminal Gly of ubiquitin (a 76-residue protein attached to proteins as an intracellular targeting signal).</text>
        <dbReference type="EC" id="3.4.19.12"/>
    </reaction>
</comment>
<dbReference type="InterPro" id="IPR033979">
    <property type="entry name" value="MINDY_domain"/>
</dbReference>
<evidence type="ECO:0000256" key="3">
    <source>
        <dbReference type="SAM" id="MobiDB-lite"/>
    </source>
</evidence>
<proteinExistence type="inferred from homology"/>
<dbReference type="STRING" id="283909.R7U4R2"/>
<reference evidence="6" key="3">
    <citation type="submission" date="2015-06" db="UniProtKB">
        <authorList>
            <consortium name="EnsemblMetazoa"/>
        </authorList>
    </citation>
    <scope>IDENTIFICATION</scope>
</reference>
<keyword evidence="2" id="KW-0378">Hydrolase</keyword>